<dbReference type="SUPFAM" id="SSF69118">
    <property type="entry name" value="AhpD-like"/>
    <property type="match status" value="1"/>
</dbReference>
<dbReference type="InterPro" id="IPR003779">
    <property type="entry name" value="CMD-like"/>
</dbReference>
<dbReference type="PANTHER" id="PTHR33930:SF2">
    <property type="entry name" value="BLR3452 PROTEIN"/>
    <property type="match status" value="1"/>
</dbReference>
<dbReference type="RefSeq" id="WP_126155812.1">
    <property type="nucleotide sequence ID" value="NZ_UZWE01000055.1"/>
</dbReference>
<dbReference type="InterPro" id="IPR004675">
    <property type="entry name" value="AhpD_core"/>
</dbReference>
<evidence type="ECO:0000259" key="1">
    <source>
        <dbReference type="Pfam" id="PF02627"/>
    </source>
</evidence>
<gene>
    <name evidence="2" type="ORF">PARHAE_03429</name>
</gene>
<feature type="domain" description="Carboxymuconolactone decarboxylase-like" evidence="1">
    <location>
        <begin position="23"/>
        <end position="105"/>
    </location>
</feature>
<dbReference type="AlphaFoldDB" id="A0A3S4CLF9"/>
<evidence type="ECO:0000313" key="2">
    <source>
        <dbReference type="EMBL" id="VDS10215.1"/>
    </source>
</evidence>
<dbReference type="PANTHER" id="PTHR33930">
    <property type="entry name" value="ALKYL HYDROPEROXIDE REDUCTASE AHPD"/>
    <property type="match status" value="1"/>
</dbReference>
<proteinExistence type="predicted"/>
<dbReference type="InterPro" id="IPR029032">
    <property type="entry name" value="AhpD-like"/>
</dbReference>
<reference evidence="2 3" key="1">
    <citation type="submission" date="2018-12" db="EMBL/GenBank/DDBJ databases">
        <authorList>
            <person name="Criscuolo A."/>
        </authorList>
    </citation>
    <scope>NUCLEOTIDE SEQUENCE [LARGE SCALE GENOMIC DNA]</scope>
    <source>
        <strain evidence="2">ACIP1116241</strain>
    </source>
</reference>
<dbReference type="Proteomes" id="UP000270743">
    <property type="component" value="Unassembled WGS sequence"/>
</dbReference>
<evidence type="ECO:0000313" key="3">
    <source>
        <dbReference type="Proteomes" id="UP000270743"/>
    </source>
</evidence>
<accession>A0A3S4CLF9</accession>
<protein>
    <submittedName>
        <fullName evidence="2">Carboxymuconolactone decarboxylase family protein</fullName>
    </submittedName>
</protein>
<name>A0A3S4CLF9_9RHOB</name>
<dbReference type="EMBL" id="UZWE01000055">
    <property type="protein sequence ID" value="VDS10215.1"/>
    <property type="molecule type" value="Genomic_DNA"/>
</dbReference>
<keyword evidence="3" id="KW-1185">Reference proteome</keyword>
<dbReference type="Gene3D" id="1.20.1290.10">
    <property type="entry name" value="AhpD-like"/>
    <property type="match status" value="1"/>
</dbReference>
<dbReference type="NCBIfam" id="TIGR00778">
    <property type="entry name" value="ahpD_dom"/>
    <property type="match status" value="1"/>
</dbReference>
<sequence length="111" mass="11367">MADTAADLAAAKARLGAFAKSAPVLMQGFAAISRQATQAGGFSAAQKELVAVAISVAKGCEDCILYHLDAARRHGATESDLIEALEVAVEMGGGPAIMYASKALEAFRKLA</sequence>
<organism evidence="2 3">
    <name type="scientific">Paracoccus haematequi</name>
    <dbReference type="NCBI Taxonomy" id="2491866"/>
    <lineage>
        <taxon>Bacteria</taxon>
        <taxon>Pseudomonadati</taxon>
        <taxon>Pseudomonadota</taxon>
        <taxon>Alphaproteobacteria</taxon>
        <taxon>Rhodobacterales</taxon>
        <taxon>Paracoccaceae</taxon>
        <taxon>Paracoccus</taxon>
    </lineage>
</organism>
<dbReference type="Pfam" id="PF02627">
    <property type="entry name" value="CMD"/>
    <property type="match status" value="1"/>
</dbReference>
<dbReference type="GO" id="GO:0051920">
    <property type="term" value="F:peroxiredoxin activity"/>
    <property type="evidence" value="ECO:0007669"/>
    <property type="project" value="InterPro"/>
</dbReference>
<dbReference type="OrthoDB" id="1683318at2"/>